<reference evidence="1" key="1">
    <citation type="journal article" date="2023" name="PLoS Negl. Trop. Dis.">
        <title>A genome sequence for Biomphalaria pfeifferi, the major vector snail for the human-infecting parasite Schistosoma mansoni.</title>
        <authorList>
            <person name="Bu L."/>
            <person name="Lu L."/>
            <person name="Laidemitt M.R."/>
            <person name="Zhang S.M."/>
            <person name="Mutuku M."/>
            <person name="Mkoji G."/>
            <person name="Steinauer M."/>
            <person name="Loker E.S."/>
        </authorList>
    </citation>
    <scope>NUCLEOTIDE SEQUENCE</scope>
    <source>
        <strain evidence="1">KasaAsao</strain>
    </source>
</reference>
<comment type="caution">
    <text evidence="1">The sequence shown here is derived from an EMBL/GenBank/DDBJ whole genome shotgun (WGS) entry which is preliminary data.</text>
</comment>
<dbReference type="EMBL" id="JASAOG010000005">
    <property type="protein sequence ID" value="KAK0068439.1"/>
    <property type="molecule type" value="Genomic_DNA"/>
</dbReference>
<protein>
    <submittedName>
        <fullName evidence="1">Uncharacterized protein</fullName>
    </submittedName>
</protein>
<organism evidence="1 2">
    <name type="scientific">Biomphalaria pfeifferi</name>
    <name type="common">Bloodfluke planorb</name>
    <name type="synonym">Freshwater snail</name>
    <dbReference type="NCBI Taxonomy" id="112525"/>
    <lineage>
        <taxon>Eukaryota</taxon>
        <taxon>Metazoa</taxon>
        <taxon>Spiralia</taxon>
        <taxon>Lophotrochozoa</taxon>
        <taxon>Mollusca</taxon>
        <taxon>Gastropoda</taxon>
        <taxon>Heterobranchia</taxon>
        <taxon>Euthyneura</taxon>
        <taxon>Panpulmonata</taxon>
        <taxon>Hygrophila</taxon>
        <taxon>Lymnaeoidea</taxon>
        <taxon>Planorbidae</taxon>
        <taxon>Biomphalaria</taxon>
    </lineage>
</organism>
<name>A0AAD8CA00_BIOPF</name>
<proteinExistence type="predicted"/>
<accession>A0AAD8CA00</accession>
<evidence type="ECO:0000313" key="2">
    <source>
        <dbReference type="Proteomes" id="UP001233172"/>
    </source>
</evidence>
<gene>
    <name evidence="1" type="ORF">Bpfe_002374</name>
</gene>
<dbReference type="AlphaFoldDB" id="A0AAD8CA00"/>
<sequence length="171" mass="19074">MSPSSGSLATHFPSLKSWAVKTPSRIRTVYGDTHSSSAIMGSQYSVNGQYCLWPLMGSHESVTWAIWPQFLLPEIMGIQDSVTGRIVYGDTYSCTAIMGSEDSVKGPYCLWPHILLPKVVGSQDSLTSPYCLWTHTLFHCNHGQSKLRHRAISPHIVLPRVHGLLILRHWS</sequence>
<dbReference type="Proteomes" id="UP001233172">
    <property type="component" value="Unassembled WGS sequence"/>
</dbReference>
<reference evidence="1" key="2">
    <citation type="submission" date="2023-04" db="EMBL/GenBank/DDBJ databases">
        <authorList>
            <person name="Bu L."/>
            <person name="Lu L."/>
            <person name="Laidemitt M.R."/>
            <person name="Zhang S.M."/>
            <person name="Mutuku M."/>
            <person name="Mkoji G."/>
            <person name="Steinauer M."/>
            <person name="Loker E.S."/>
        </authorList>
    </citation>
    <scope>NUCLEOTIDE SEQUENCE</scope>
    <source>
        <strain evidence="1">KasaAsao</strain>
        <tissue evidence="1">Whole Snail</tissue>
    </source>
</reference>
<keyword evidence="2" id="KW-1185">Reference proteome</keyword>
<evidence type="ECO:0000313" key="1">
    <source>
        <dbReference type="EMBL" id="KAK0068439.1"/>
    </source>
</evidence>